<dbReference type="NCBIfam" id="TIGR02727">
    <property type="entry name" value="MTHFS_bact"/>
    <property type="match status" value="1"/>
</dbReference>
<dbReference type="OrthoDB" id="9801938at2"/>
<evidence type="ECO:0000256" key="5">
    <source>
        <dbReference type="RuleBase" id="RU361279"/>
    </source>
</evidence>
<evidence type="ECO:0000313" key="7">
    <source>
        <dbReference type="EMBL" id="APZ91479.1"/>
    </source>
</evidence>
<reference evidence="7 8" key="1">
    <citation type="journal article" date="2016" name="Front. Microbiol.">
        <title>Fuerstia marisgermanicae gen. nov., sp. nov., an Unusual Member of the Phylum Planctomycetes from the German Wadden Sea.</title>
        <authorList>
            <person name="Kohn T."/>
            <person name="Heuer A."/>
            <person name="Jogler M."/>
            <person name="Vollmers J."/>
            <person name="Boedeker C."/>
            <person name="Bunk B."/>
            <person name="Rast P."/>
            <person name="Borchert D."/>
            <person name="Glockner I."/>
            <person name="Freese H.M."/>
            <person name="Klenk H.P."/>
            <person name="Overmann J."/>
            <person name="Kaster A.K."/>
            <person name="Rohde M."/>
            <person name="Wiegand S."/>
            <person name="Jogler C."/>
        </authorList>
    </citation>
    <scope>NUCLEOTIDE SEQUENCE [LARGE SCALE GENOMIC DNA]</scope>
    <source>
        <strain evidence="7 8">NH11</strain>
    </source>
</reference>
<dbReference type="GO" id="GO:0005524">
    <property type="term" value="F:ATP binding"/>
    <property type="evidence" value="ECO:0007669"/>
    <property type="project" value="UniProtKB-KW"/>
</dbReference>
<evidence type="ECO:0000256" key="1">
    <source>
        <dbReference type="ARBA" id="ARBA00010638"/>
    </source>
</evidence>
<dbReference type="KEGG" id="fmr:Fuma_01067"/>
<keyword evidence="5" id="KW-0479">Metal-binding</keyword>
<evidence type="ECO:0000256" key="4">
    <source>
        <dbReference type="PIRSR" id="PIRSR006806-1"/>
    </source>
</evidence>
<dbReference type="InterPro" id="IPR037171">
    <property type="entry name" value="NagB/RpiA_transferase-like"/>
</dbReference>
<dbReference type="Proteomes" id="UP000187735">
    <property type="component" value="Chromosome"/>
</dbReference>
<dbReference type="InterPro" id="IPR002698">
    <property type="entry name" value="FTHF_cligase"/>
</dbReference>
<dbReference type="RefSeq" id="WP_077023233.1">
    <property type="nucleotide sequence ID" value="NZ_CP017641.1"/>
</dbReference>
<dbReference type="GO" id="GO:0030272">
    <property type="term" value="F:5-formyltetrahydrofolate cyclo-ligase activity"/>
    <property type="evidence" value="ECO:0007669"/>
    <property type="project" value="UniProtKB-EC"/>
</dbReference>
<dbReference type="GO" id="GO:0035999">
    <property type="term" value="P:tetrahydrofolate interconversion"/>
    <property type="evidence" value="ECO:0007669"/>
    <property type="project" value="TreeGrafter"/>
</dbReference>
<keyword evidence="5" id="KW-0460">Magnesium</keyword>
<proteinExistence type="inferred from homology"/>
<dbReference type="Pfam" id="PF01812">
    <property type="entry name" value="5-FTHF_cyc-lig"/>
    <property type="match status" value="1"/>
</dbReference>
<evidence type="ECO:0000256" key="6">
    <source>
        <dbReference type="SAM" id="MobiDB-lite"/>
    </source>
</evidence>
<dbReference type="InterPro" id="IPR024185">
    <property type="entry name" value="FTHF_cligase-like_sf"/>
</dbReference>
<organism evidence="7 8">
    <name type="scientific">Fuerstiella marisgermanici</name>
    <dbReference type="NCBI Taxonomy" id="1891926"/>
    <lineage>
        <taxon>Bacteria</taxon>
        <taxon>Pseudomonadati</taxon>
        <taxon>Planctomycetota</taxon>
        <taxon>Planctomycetia</taxon>
        <taxon>Planctomycetales</taxon>
        <taxon>Planctomycetaceae</taxon>
        <taxon>Fuerstiella</taxon>
    </lineage>
</organism>
<feature type="binding site" evidence="4">
    <location>
        <begin position="9"/>
        <end position="13"/>
    </location>
    <ligand>
        <name>ATP</name>
        <dbReference type="ChEBI" id="CHEBI:30616"/>
    </ligand>
</feature>
<dbReference type="EMBL" id="CP017641">
    <property type="protein sequence ID" value="APZ91479.1"/>
    <property type="molecule type" value="Genomic_DNA"/>
</dbReference>
<feature type="binding site" evidence="4">
    <location>
        <position position="58"/>
    </location>
    <ligand>
        <name>substrate</name>
    </ligand>
</feature>
<sequence length="199" mass="22563">MDNDVQARKNAIRKQAHANRTNQADKDELSRRIVGAFMSLPEYATAETVMFYVDARSEVRTRFDLPTALEYGKRVVVPWCKDDGELSLFELESMDELEIGRYQIPEPAKSLRNNLSKRVAVEELDLVTVPGVAFDVRGARMGHGIGYYDKLLQFTRADSPLIALAFECQLFEEIPVAEHDVFMDKVITENGVYEGRGRA</sequence>
<evidence type="ECO:0000256" key="3">
    <source>
        <dbReference type="ARBA" id="ARBA00022840"/>
    </source>
</evidence>
<feature type="binding site" evidence="4">
    <location>
        <position position="53"/>
    </location>
    <ligand>
        <name>substrate</name>
    </ligand>
</feature>
<dbReference type="PIRSF" id="PIRSF006806">
    <property type="entry name" value="FTHF_cligase"/>
    <property type="match status" value="1"/>
</dbReference>
<feature type="binding site" evidence="4">
    <location>
        <begin position="140"/>
        <end position="148"/>
    </location>
    <ligand>
        <name>ATP</name>
        <dbReference type="ChEBI" id="CHEBI:30616"/>
    </ligand>
</feature>
<keyword evidence="3 4" id="KW-0067">ATP-binding</keyword>
<dbReference type="GO" id="GO:0009396">
    <property type="term" value="P:folic acid-containing compound biosynthetic process"/>
    <property type="evidence" value="ECO:0007669"/>
    <property type="project" value="TreeGrafter"/>
</dbReference>
<protein>
    <recommendedName>
        <fullName evidence="5">5-formyltetrahydrofolate cyclo-ligase</fullName>
        <ecNumber evidence="5">6.3.3.2</ecNumber>
    </recommendedName>
</protein>
<dbReference type="PANTHER" id="PTHR23407:SF1">
    <property type="entry name" value="5-FORMYLTETRAHYDROFOLATE CYCLO-LIGASE"/>
    <property type="match status" value="1"/>
</dbReference>
<name>A0A1P8WBP0_9PLAN</name>
<comment type="similarity">
    <text evidence="1 5">Belongs to the 5-formyltetrahydrofolate cyclo-ligase family.</text>
</comment>
<evidence type="ECO:0000313" key="8">
    <source>
        <dbReference type="Proteomes" id="UP000187735"/>
    </source>
</evidence>
<evidence type="ECO:0000256" key="2">
    <source>
        <dbReference type="ARBA" id="ARBA00022741"/>
    </source>
</evidence>
<dbReference type="AlphaFoldDB" id="A0A1P8WBP0"/>
<dbReference type="Gene3D" id="3.40.50.10420">
    <property type="entry name" value="NagB/RpiA/CoA transferase-like"/>
    <property type="match status" value="1"/>
</dbReference>
<dbReference type="STRING" id="1891926.Fuma_01067"/>
<feature type="region of interest" description="Disordered" evidence="6">
    <location>
        <begin position="1"/>
        <end position="25"/>
    </location>
</feature>
<comment type="cofactor">
    <cofactor evidence="5">
        <name>Mg(2+)</name>
        <dbReference type="ChEBI" id="CHEBI:18420"/>
    </cofactor>
</comment>
<dbReference type="PANTHER" id="PTHR23407">
    <property type="entry name" value="ATPASE INHIBITOR/5-FORMYLTETRAHYDROFOLATE CYCLO-LIGASE"/>
    <property type="match status" value="1"/>
</dbReference>
<keyword evidence="2 4" id="KW-0547">Nucleotide-binding</keyword>
<dbReference type="GO" id="GO:0046872">
    <property type="term" value="F:metal ion binding"/>
    <property type="evidence" value="ECO:0007669"/>
    <property type="project" value="UniProtKB-KW"/>
</dbReference>
<comment type="catalytic activity">
    <reaction evidence="5">
        <text>(6S)-5-formyl-5,6,7,8-tetrahydrofolate + ATP = (6R)-5,10-methenyltetrahydrofolate + ADP + phosphate</text>
        <dbReference type="Rhea" id="RHEA:10488"/>
        <dbReference type="ChEBI" id="CHEBI:30616"/>
        <dbReference type="ChEBI" id="CHEBI:43474"/>
        <dbReference type="ChEBI" id="CHEBI:57455"/>
        <dbReference type="ChEBI" id="CHEBI:57457"/>
        <dbReference type="ChEBI" id="CHEBI:456216"/>
        <dbReference type="EC" id="6.3.3.2"/>
    </reaction>
</comment>
<dbReference type="SUPFAM" id="SSF100950">
    <property type="entry name" value="NagB/RpiA/CoA transferase-like"/>
    <property type="match status" value="1"/>
</dbReference>
<keyword evidence="7" id="KW-0436">Ligase</keyword>
<gene>
    <name evidence="7" type="ORF">Fuma_01067</name>
</gene>
<accession>A0A1P8WBP0</accession>
<keyword evidence="8" id="KW-1185">Reference proteome</keyword>
<dbReference type="EC" id="6.3.3.2" evidence="5"/>